<evidence type="ECO:0000313" key="2">
    <source>
        <dbReference type="Proteomes" id="UP000239494"/>
    </source>
</evidence>
<comment type="caution">
    <text evidence="1">The sequence shown here is derived from an EMBL/GenBank/DDBJ whole genome shotgun (WGS) entry which is preliminary data.</text>
</comment>
<evidence type="ECO:0000313" key="1">
    <source>
        <dbReference type="EMBL" id="PRY44481.1"/>
    </source>
</evidence>
<gene>
    <name evidence="1" type="ORF">CLV43_10246</name>
</gene>
<organism evidence="1 2">
    <name type="scientific">Umezawaea tangerina</name>
    <dbReference type="NCBI Taxonomy" id="84725"/>
    <lineage>
        <taxon>Bacteria</taxon>
        <taxon>Bacillati</taxon>
        <taxon>Actinomycetota</taxon>
        <taxon>Actinomycetes</taxon>
        <taxon>Pseudonocardiales</taxon>
        <taxon>Pseudonocardiaceae</taxon>
        <taxon>Umezawaea</taxon>
    </lineage>
</organism>
<accession>A0A2T0TFR1</accession>
<keyword evidence="2" id="KW-1185">Reference proteome</keyword>
<dbReference type="RefSeq" id="WP_146174658.1">
    <property type="nucleotide sequence ID" value="NZ_PVTF01000002.1"/>
</dbReference>
<reference evidence="1 2" key="1">
    <citation type="submission" date="2018-03" db="EMBL/GenBank/DDBJ databases">
        <title>Genomic Encyclopedia of Archaeal and Bacterial Type Strains, Phase II (KMG-II): from individual species to whole genera.</title>
        <authorList>
            <person name="Goeker M."/>
        </authorList>
    </citation>
    <scope>NUCLEOTIDE SEQUENCE [LARGE SCALE GENOMIC DNA]</scope>
    <source>
        <strain evidence="1 2">DSM 44720</strain>
    </source>
</reference>
<dbReference type="EMBL" id="PVTF01000002">
    <property type="protein sequence ID" value="PRY44481.1"/>
    <property type="molecule type" value="Genomic_DNA"/>
</dbReference>
<proteinExistence type="predicted"/>
<name>A0A2T0TFR1_9PSEU</name>
<protein>
    <submittedName>
        <fullName evidence="1">Uncharacterized protein</fullName>
    </submittedName>
</protein>
<dbReference type="Proteomes" id="UP000239494">
    <property type="component" value="Unassembled WGS sequence"/>
</dbReference>
<dbReference type="AlphaFoldDB" id="A0A2T0TFR1"/>
<sequence>MGISGLFGGAAQDDDTGDTYSGYYVPVHTWTATSGSSQTSVRDLFAALDTLDDVYSKKADHSTTDHTSRT</sequence>